<dbReference type="GO" id="GO:0006457">
    <property type="term" value="P:protein folding"/>
    <property type="evidence" value="ECO:0007669"/>
    <property type="project" value="InterPro"/>
</dbReference>
<feature type="compositionally biased region" description="Basic and acidic residues" evidence="1">
    <location>
        <begin position="20"/>
        <end position="34"/>
    </location>
</feature>
<organism evidence="2">
    <name type="scientific">uncultured Caudovirales phage</name>
    <dbReference type="NCBI Taxonomy" id="2100421"/>
    <lineage>
        <taxon>Viruses</taxon>
        <taxon>Duplodnaviria</taxon>
        <taxon>Heunggongvirae</taxon>
        <taxon>Uroviricota</taxon>
        <taxon>Caudoviricetes</taxon>
        <taxon>Peduoviridae</taxon>
        <taxon>Maltschvirus</taxon>
        <taxon>Maltschvirus maltsch</taxon>
    </lineage>
</organism>
<evidence type="ECO:0000256" key="1">
    <source>
        <dbReference type="SAM" id="MobiDB-lite"/>
    </source>
</evidence>
<accession>A0A6J5Q8I2</accession>
<evidence type="ECO:0000313" key="2">
    <source>
        <dbReference type="EMBL" id="CAB4180333.1"/>
    </source>
</evidence>
<sequence length="142" mass="15891">MSDLILPPGVTLPKTIQPAEKPDESASDEDKAKQLPDPIGYKLLCIVPDVSEHYEGSALLKPSDFMRREEQTTTVLFVVKVGPDAYKDTTKFPSGPWCKVGDFVMTRTYTGTRFKMYGKEMRLINDDQIEGVVQDPRGISHV</sequence>
<proteinExistence type="predicted"/>
<feature type="region of interest" description="Disordered" evidence="1">
    <location>
        <begin position="1"/>
        <end position="34"/>
    </location>
</feature>
<dbReference type="InterPro" id="IPR011032">
    <property type="entry name" value="GroES-like_sf"/>
</dbReference>
<evidence type="ECO:0008006" key="3">
    <source>
        <dbReference type="Google" id="ProtNLM"/>
    </source>
</evidence>
<dbReference type="InterPro" id="IPR037124">
    <property type="entry name" value="Chaperonin_GroES_sf"/>
</dbReference>
<dbReference type="SUPFAM" id="SSF50129">
    <property type="entry name" value="GroES-like"/>
    <property type="match status" value="1"/>
</dbReference>
<dbReference type="SMR" id="A0A6J5Q8I2"/>
<dbReference type="EMBL" id="LR796986">
    <property type="protein sequence ID" value="CAB4180333.1"/>
    <property type="molecule type" value="Genomic_DNA"/>
</dbReference>
<protein>
    <recommendedName>
        <fullName evidence="3">Co-chaperonin GroES</fullName>
    </recommendedName>
</protein>
<dbReference type="Gene3D" id="2.30.33.40">
    <property type="entry name" value="GroES chaperonin"/>
    <property type="match status" value="1"/>
</dbReference>
<name>A0A6J5Q8I2_9CAUD</name>
<reference evidence="2" key="1">
    <citation type="submission" date="2020-05" db="EMBL/GenBank/DDBJ databases">
        <authorList>
            <person name="Chiriac C."/>
            <person name="Salcher M."/>
            <person name="Ghai R."/>
            <person name="Kavagutti S V."/>
        </authorList>
    </citation>
    <scope>NUCLEOTIDE SEQUENCE</scope>
</reference>
<gene>
    <name evidence="2" type="ORF">UFOVP1049_21</name>
</gene>